<accession>A0A226NLJ0</accession>
<keyword evidence="1" id="KW-0732">Signal</keyword>
<comment type="caution">
    <text evidence="2">The sequence shown here is derived from an EMBL/GenBank/DDBJ whole genome shotgun (WGS) entry which is preliminary data.</text>
</comment>
<evidence type="ECO:0000313" key="2">
    <source>
        <dbReference type="EMBL" id="OXB68109.1"/>
    </source>
</evidence>
<name>A0A226NLJ0_CALSU</name>
<dbReference type="STRING" id="9009.A0A226NLJ0"/>
<gene>
    <name evidence="2" type="ORF">ASZ78_014570</name>
</gene>
<sequence>MGWTQMWVVFLPGRSVRRFWISLLAGGSPTWGSAALQQEDLLLTKNLRTVTGTRNNMQRPAETPMGYIAENLLKAQEIAFNDSRVPEQLKNYLQKALVVALGLEPYLDAMATSKSTQQTLINLLTK</sequence>
<dbReference type="EMBL" id="MCFN01000023">
    <property type="protein sequence ID" value="OXB68109.1"/>
    <property type="molecule type" value="Genomic_DNA"/>
</dbReference>
<dbReference type="AlphaFoldDB" id="A0A226NLJ0"/>
<dbReference type="Proteomes" id="UP000198323">
    <property type="component" value="Unassembled WGS sequence"/>
</dbReference>
<evidence type="ECO:0000256" key="1">
    <source>
        <dbReference type="SAM" id="SignalP"/>
    </source>
</evidence>
<feature type="signal peptide" evidence="1">
    <location>
        <begin position="1"/>
        <end position="18"/>
    </location>
</feature>
<keyword evidence="3" id="KW-1185">Reference proteome</keyword>
<organism evidence="2 3">
    <name type="scientific">Callipepla squamata</name>
    <name type="common">Scaled quail</name>
    <dbReference type="NCBI Taxonomy" id="9009"/>
    <lineage>
        <taxon>Eukaryota</taxon>
        <taxon>Metazoa</taxon>
        <taxon>Chordata</taxon>
        <taxon>Craniata</taxon>
        <taxon>Vertebrata</taxon>
        <taxon>Euteleostomi</taxon>
        <taxon>Archelosauria</taxon>
        <taxon>Archosauria</taxon>
        <taxon>Dinosauria</taxon>
        <taxon>Saurischia</taxon>
        <taxon>Theropoda</taxon>
        <taxon>Coelurosauria</taxon>
        <taxon>Aves</taxon>
        <taxon>Neognathae</taxon>
        <taxon>Galloanserae</taxon>
        <taxon>Galliformes</taxon>
        <taxon>Odontophoridae</taxon>
        <taxon>Callipepla</taxon>
    </lineage>
</organism>
<reference evidence="2 3" key="1">
    <citation type="submission" date="2016-07" db="EMBL/GenBank/DDBJ databases">
        <title>Disparate Historic Effective Population Sizes Predicted by Modern Levels of Genome Diversity for the Scaled Quail (Callipepla squamata) and the Northern Bobwhite (Colinus virginianus): Inferences from First and Second Generation Draft Genome Assemblies for Sympatric New World Quail.</title>
        <authorList>
            <person name="Oldeschulte D.L."/>
            <person name="Halley Y.A."/>
            <person name="Bhattarai E.K."/>
            <person name="Brashear W.A."/>
            <person name="Hill J."/>
            <person name="Metz R.P."/>
            <person name="Johnson C.D."/>
            <person name="Rollins D."/>
            <person name="Peterson M.J."/>
            <person name="Bickhart D.M."/>
            <person name="Decker J.E."/>
            <person name="Seabury C.M."/>
        </authorList>
    </citation>
    <scope>NUCLEOTIDE SEQUENCE [LARGE SCALE GENOMIC DNA]</scope>
    <source>
        <strain evidence="2 3">Texas</strain>
        <tissue evidence="2">Leg muscle</tissue>
    </source>
</reference>
<feature type="chain" id="PRO_5012420712" evidence="1">
    <location>
        <begin position="19"/>
        <end position="126"/>
    </location>
</feature>
<dbReference type="OrthoDB" id="1669814at2759"/>
<proteinExistence type="predicted"/>
<protein>
    <submittedName>
        <fullName evidence="2">Uncharacterized protein</fullName>
    </submittedName>
</protein>
<evidence type="ECO:0000313" key="3">
    <source>
        <dbReference type="Proteomes" id="UP000198323"/>
    </source>
</evidence>